<sequence>MVMHAKRWLAWGIVRPEPSVLSVLLPCPLPSSGSACPLNAGAERHADEGNGSGFPALFGLSMLLRFLCTLPSRAVSCGAALSEA</sequence>
<evidence type="ECO:0000313" key="2">
    <source>
        <dbReference type="Proteomes" id="UP000606044"/>
    </source>
</evidence>
<name>A0A917FBB0_9HYPH</name>
<comment type="caution">
    <text evidence="1">The sequence shown here is derived from an EMBL/GenBank/DDBJ whole genome shotgun (WGS) entry which is preliminary data.</text>
</comment>
<gene>
    <name evidence="1" type="ORF">GCM10007301_23130</name>
</gene>
<proteinExistence type="predicted"/>
<keyword evidence="2" id="KW-1185">Reference proteome</keyword>
<protein>
    <submittedName>
        <fullName evidence="1">Uncharacterized protein</fullName>
    </submittedName>
</protein>
<reference evidence="1" key="2">
    <citation type="submission" date="2020-09" db="EMBL/GenBank/DDBJ databases">
        <authorList>
            <person name="Sun Q."/>
            <person name="Sedlacek I."/>
        </authorList>
    </citation>
    <scope>NUCLEOTIDE SEQUENCE</scope>
    <source>
        <strain evidence="1">CCM 7897</strain>
    </source>
</reference>
<evidence type="ECO:0000313" key="1">
    <source>
        <dbReference type="EMBL" id="GGF62779.1"/>
    </source>
</evidence>
<dbReference type="Proteomes" id="UP000606044">
    <property type="component" value="Unassembled WGS sequence"/>
</dbReference>
<dbReference type="EMBL" id="BMCT01000002">
    <property type="protein sequence ID" value="GGF62779.1"/>
    <property type="molecule type" value="Genomic_DNA"/>
</dbReference>
<accession>A0A917FBB0</accession>
<organism evidence="1 2">
    <name type="scientific">Azorhizobium oxalatiphilum</name>
    <dbReference type="NCBI Taxonomy" id="980631"/>
    <lineage>
        <taxon>Bacteria</taxon>
        <taxon>Pseudomonadati</taxon>
        <taxon>Pseudomonadota</taxon>
        <taxon>Alphaproteobacteria</taxon>
        <taxon>Hyphomicrobiales</taxon>
        <taxon>Xanthobacteraceae</taxon>
        <taxon>Azorhizobium</taxon>
    </lineage>
</organism>
<dbReference type="AlphaFoldDB" id="A0A917FBB0"/>
<reference evidence="1" key="1">
    <citation type="journal article" date="2014" name="Int. J. Syst. Evol. Microbiol.">
        <title>Complete genome sequence of Corynebacterium casei LMG S-19264T (=DSM 44701T), isolated from a smear-ripened cheese.</title>
        <authorList>
            <consortium name="US DOE Joint Genome Institute (JGI-PGF)"/>
            <person name="Walter F."/>
            <person name="Albersmeier A."/>
            <person name="Kalinowski J."/>
            <person name="Ruckert C."/>
        </authorList>
    </citation>
    <scope>NUCLEOTIDE SEQUENCE</scope>
    <source>
        <strain evidence="1">CCM 7897</strain>
    </source>
</reference>